<name>A0A7G9RYB5_9FIRM</name>
<dbReference type="InterPro" id="IPR000644">
    <property type="entry name" value="CBS_dom"/>
</dbReference>
<sequence>MERNSTRFLNAFVEVERIMKRELKIDHASFSKLVAVAAKKNVIIKKNQMDLIDYAQLRNAIVHSRVGYEEVIAEPHLEVVEHLESIAKQLTEPKRIREVIQGKVYCADIDDDLKEIIKTQEEKNYSVVPVYVGERYVGILHSRLYQRYLGLNANEIIDLNTLSISEVLKCDVDDERVMFVSSHETILEVVDRYERLHDKGKVLIAILITEDGKLSQPPLHILTAVDMPKLIRELE</sequence>
<proteinExistence type="predicted"/>
<dbReference type="InterPro" id="IPR046342">
    <property type="entry name" value="CBS_dom_sf"/>
</dbReference>
<reference evidence="2 3" key="1">
    <citation type="submission" date="2020-08" db="EMBL/GenBank/DDBJ databases">
        <title>Genome sequence of Erysipelothrix inopinata DSM 15511T.</title>
        <authorList>
            <person name="Hyun D.-W."/>
            <person name="Bae J.-W."/>
        </authorList>
    </citation>
    <scope>NUCLEOTIDE SEQUENCE [LARGE SCALE GENOMIC DNA]</scope>
    <source>
        <strain evidence="2 3">DSM 15511</strain>
    </source>
</reference>
<dbReference type="Proteomes" id="UP000515928">
    <property type="component" value="Chromosome"/>
</dbReference>
<protein>
    <submittedName>
        <fullName evidence="2">CBS domain-containing protein</fullName>
    </submittedName>
</protein>
<keyword evidence="3" id="KW-1185">Reference proteome</keyword>
<evidence type="ECO:0000259" key="1">
    <source>
        <dbReference type="Pfam" id="PF00571"/>
    </source>
</evidence>
<evidence type="ECO:0000313" key="3">
    <source>
        <dbReference type="Proteomes" id="UP000515928"/>
    </source>
</evidence>
<dbReference type="RefSeq" id="WP_187533716.1">
    <property type="nucleotide sequence ID" value="NZ_CBCSHU010000016.1"/>
</dbReference>
<dbReference type="KEGG" id="eio:H9L01_09500"/>
<dbReference type="Gene3D" id="3.10.580.10">
    <property type="entry name" value="CBS-domain"/>
    <property type="match status" value="1"/>
</dbReference>
<dbReference type="Pfam" id="PF00571">
    <property type="entry name" value="CBS"/>
    <property type="match status" value="1"/>
</dbReference>
<feature type="domain" description="CBS" evidence="1">
    <location>
        <begin position="96"/>
        <end position="142"/>
    </location>
</feature>
<dbReference type="EMBL" id="CP060715">
    <property type="protein sequence ID" value="QNN60590.1"/>
    <property type="molecule type" value="Genomic_DNA"/>
</dbReference>
<dbReference type="AlphaFoldDB" id="A0A7G9RYB5"/>
<dbReference type="SUPFAM" id="SSF54631">
    <property type="entry name" value="CBS-domain pair"/>
    <property type="match status" value="1"/>
</dbReference>
<accession>A0A7G9RYB5</accession>
<gene>
    <name evidence="2" type="ORF">H9L01_09500</name>
</gene>
<organism evidence="2 3">
    <name type="scientific">Erysipelothrix inopinata</name>
    <dbReference type="NCBI Taxonomy" id="225084"/>
    <lineage>
        <taxon>Bacteria</taxon>
        <taxon>Bacillati</taxon>
        <taxon>Bacillota</taxon>
        <taxon>Erysipelotrichia</taxon>
        <taxon>Erysipelotrichales</taxon>
        <taxon>Erysipelotrichaceae</taxon>
        <taxon>Erysipelothrix</taxon>
    </lineage>
</organism>
<evidence type="ECO:0000313" key="2">
    <source>
        <dbReference type="EMBL" id="QNN60590.1"/>
    </source>
</evidence>